<dbReference type="KEGG" id="smo:SELMODRAFT_26120"/>
<proteinExistence type="predicted"/>
<keyword evidence="2" id="KW-0479">Metal-binding</keyword>
<reference evidence="4 5" key="1">
    <citation type="journal article" date="2011" name="Science">
        <title>The Selaginella genome identifies genetic changes associated with the evolution of vascular plants.</title>
        <authorList>
            <person name="Banks J.A."/>
            <person name="Nishiyama T."/>
            <person name="Hasebe M."/>
            <person name="Bowman J.L."/>
            <person name="Gribskov M."/>
            <person name="dePamphilis C."/>
            <person name="Albert V.A."/>
            <person name="Aono N."/>
            <person name="Aoyama T."/>
            <person name="Ambrose B.A."/>
            <person name="Ashton N.W."/>
            <person name="Axtell M.J."/>
            <person name="Barker E."/>
            <person name="Barker M.S."/>
            <person name="Bennetzen J.L."/>
            <person name="Bonawitz N.D."/>
            <person name="Chapple C."/>
            <person name="Cheng C."/>
            <person name="Correa L.G."/>
            <person name="Dacre M."/>
            <person name="DeBarry J."/>
            <person name="Dreyer I."/>
            <person name="Elias M."/>
            <person name="Engstrom E.M."/>
            <person name="Estelle M."/>
            <person name="Feng L."/>
            <person name="Finet C."/>
            <person name="Floyd S.K."/>
            <person name="Frommer W.B."/>
            <person name="Fujita T."/>
            <person name="Gramzow L."/>
            <person name="Gutensohn M."/>
            <person name="Harholt J."/>
            <person name="Hattori M."/>
            <person name="Heyl A."/>
            <person name="Hirai T."/>
            <person name="Hiwatashi Y."/>
            <person name="Ishikawa M."/>
            <person name="Iwata M."/>
            <person name="Karol K.G."/>
            <person name="Koehler B."/>
            <person name="Kolukisaoglu U."/>
            <person name="Kubo M."/>
            <person name="Kurata T."/>
            <person name="Lalonde S."/>
            <person name="Li K."/>
            <person name="Li Y."/>
            <person name="Litt A."/>
            <person name="Lyons E."/>
            <person name="Manning G."/>
            <person name="Maruyama T."/>
            <person name="Michael T.P."/>
            <person name="Mikami K."/>
            <person name="Miyazaki S."/>
            <person name="Morinaga S."/>
            <person name="Murata T."/>
            <person name="Mueller-Roeber B."/>
            <person name="Nelson D.R."/>
            <person name="Obara M."/>
            <person name="Oguri Y."/>
            <person name="Olmstead R.G."/>
            <person name="Onodera N."/>
            <person name="Petersen B.L."/>
            <person name="Pils B."/>
            <person name="Prigge M."/>
            <person name="Rensing S.A."/>
            <person name="Riano-Pachon D.M."/>
            <person name="Roberts A.W."/>
            <person name="Sato Y."/>
            <person name="Scheller H.V."/>
            <person name="Schulz B."/>
            <person name="Schulz C."/>
            <person name="Shakirov E.V."/>
            <person name="Shibagaki N."/>
            <person name="Shinohara N."/>
            <person name="Shippen D.E."/>
            <person name="Soerensen I."/>
            <person name="Sotooka R."/>
            <person name="Sugimoto N."/>
            <person name="Sugita M."/>
            <person name="Sumikawa N."/>
            <person name="Tanurdzic M."/>
            <person name="Theissen G."/>
            <person name="Ulvskov P."/>
            <person name="Wakazuki S."/>
            <person name="Weng J.K."/>
            <person name="Willats W.W."/>
            <person name="Wipf D."/>
            <person name="Wolf P.G."/>
            <person name="Yang L."/>
            <person name="Zimmer A.D."/>
            <person name="Zhu Q."/>
            <person name="Mitros T."/>
            <person name="Hellsten U."/>
            <person name="Loque D."/>
            <person name="Otillar R."/>
            <person name="Salamov A."/>
            <person name="Schmutz J."/>
            <person name="Shapiro H."/>
            <person name="Lindquist E."/>
            <person name="Lucas S."/>
            <person name="Rokhsar D."/>
            <person name="Grigoriev I.V."/>
        </authorList>
    </citation>
    <scope>NUCLEOTIDE SEQUENCE [LARGE SCALE GENOMIC DNA]</scope>
</reference>
<dbReference type="OrthoDB" id="2668416at2759"/>
<dbReference type="eggNOG" id="KOG4585">
    <property type="taxonomic scope" value="Eukaryota"/>
</dbReference>
<dbReference type="InterPro" id="IPR027806">
    <property type="entry name" value="HARBI1_dom"/>
</dbReference>
<dbReference type="Pfam" id="PF13359">
    <property type="entry name" value="DDE_Tnp_4"/>
    <property type="match status" value="1"/>
</dbReference>
<dbReference type="Gramene" id="EFJ35390">
    <property type="protein sequence ID" value="EFJ35390"/>
    <property type="gene ID" value="SELMODRAFT_26120"/>
</dbReference>
<evidence type="ECO:0000259" key="3">
    <source>
        <dbReference type="Pfam" id="PF13359"/>
    </source>
</evidence>
<dbReference type="STRING" id="88036.D8QXD0"/>
<sequence>EKEWWVKPRLLECDKFVAGRLDADSSRRLFNMSPGTFEWLCSELAPLVHKSDTNFRSSIPPRKRIAIAIHRLAAGSSYVEVSKMFAVGEATVLTCTREVYAALSTAFGSVLAFPTDAAALTRVARGFHNLMALPNCCGLLTVLHLRIRRPSGPCGSSYLDHNTNFSIAAQLVVDASMRILNIAVGFPGGVHHAKILKQSGL</sequence>
<dbReference type="HOGENOM" id="CLU_018552_7_1_1"/>
<dbReference type="Proteomes" id="UP000001514">
    <property type="component" value="Unassembled WGS sequence"/>
</dbReference>
<accession>D8QXD0</accession>
<comment type="cofactor">
    <cofactor evidence="1">
        <name>a divalent metal cation</name>
        <dbReference type="ChEBI" id="CHEBI:60240"/>
    </cofactor>
</comment>
<organism evidence="5">
    <name type="scientific">Selaginella moellendorffii</name>
    <name type="common">Spikemoss</name>
    <dbReference type="NCBI Taxonomy" id="88036"/>
    <lineage>
        <taxon>Eukaryota</taxon>
        <taxon>Viridiplantae</taxon>
        <taxon>Streptophyta</taxon>
        <taxon>Embryophyta</taxon>
        <taxon>Tracheophyta</taxon>
        <taxon>Lycopodiopsida</taxon>
        <taxon>Selaginellales</taxon>
        <taxon>Selaginellaceae</taxon>
        <taxon>Selaginella</taxon>
    </lineage>
</organism>
<feature type="non-terminal residue" evidence="4">
    <location>
        <position position="201"/>
    </location>
</feature>
<feature type="domain" description="DDE Tnp4" evidence="3">
    <location>
        <begin position="144"/>
        <end position="201"/>
    </location>
</feature>
<keyword evidence="5" id="KW-1185">Reference proteome</keyword>
<gene>
    <name evidence="4" type="ORF">SELMODRAFT_26120</name>
</gene>
<feature type="non-terminal residue" evidence="4">
    <location>
        <position position="1"/>
    </location>
</feature>
<evidence type="ECO:0000256" key="1">
    <source>
        <dbReference type="ARBA" id="ARBA00001968"/>
    </source>
</evidence>
<dbReference type="OMA" id="WATMRFR"/>
<evidence type="ECO:0000313" key="4">
    <source>
        <dbReference type="EMBL" id="EFJ35390.1"/>
    </source>
</evidence>
<dbReference type="GO" id="GO:0046872">
    <property type="term" value="F:metal ion binding"/>
    <property type="evidence" value="ECO:0007669"/>
    <property type="project" value="UniProtKB-KW"/>
</dbReference>
<name>D8QXD0_SELML</name>
<dbReference type="AlphaFoldDB" id="D8QXD0"/>
<evidence type="ECO:0000313" key="5">
    <source>
        <dbReference type="Proteomes" id="UP000001514"/>
    </source>
</evidence>
<dbReference type="EMBL" id="GL377568">
    <property type="protein sequence ID" value="EFJ35390.1"/>
    <property type="molecule type" value="Genomic_DNA"/>
</dbReference>
<protein>
    <recommendedName>
        <fullName evidence="3">DDE Tnp4 domain-containing protein</fullName>
    </recommendedName>
</protein>
<evidence type="ECO:0000256" key="2">
    <source>
        <dbReference type="ARBA" id="ARBA00022723"/>
    </source>
</evidence>
<dbReference type="InParanoid" id="D8QXD0"/>